<feature type="region of interest" description="Disordered" evidence="5">
    <location>
        <begin position="378"/>
        <end position="528"/>
    </location>
</feature>
<dbReference type="InterPro" id="IPR006630">
    <property type="entry name" value="La_HTH"/>
</dbReference>
<evidence type="ECO:0000259" key="7">
    <source>
        <dbReference type="PROSITE" id="PS50961"/>
    </source>
</evidence>
<feature type="domain" description="XRRM" evidence="8">
    <location>
        <begin position="292"/>
        <end position="416"/>
    </location>
</feature>
<evidence type="ECO:0000313" key="9">
    <source>
        <dbReference type="EMBL" id="KAJ4493455.1"/>
    </source>
</evidence>
<dbReference type="Pfam" id="PF08777">
    <property type="entry name" value="RRM_3"/>
    <property type="match status" value="1"/>
</dbReference>
<dbReference type="InterPro" id="IPR045180">
    <property type="entry name" value="La_dom_prot"/>
</dbReference>
<dbReference type="Pfam" id="PF00076">
    <property type="entry name" value="RRM_1"/>
    <property type="match status" value="1"/>
</dbReference>
<gene>
    <name evidence="9" type="ORF">C8J55DRAFT_602099</name>
</gene>
<dbReference type="Pfam" id="PF05383">
    <property type="entry name" value="La"/>
    <property type="match status" value="1"/>
</dbReference>
<dbReference type="GO" id="GO:1990904">
    <property type="term" value="C:ribonucleoprotein complex"/>
    <property type="evidence" value="ECO:0007669"/>
    <property type="project" value="UniProtKB-UniRule"/>
</dbReference>
<dbReference type="SMART" id="SM00360">
    <property type="entry name" value="RRM"/>
    <property type="match status" value="1"/>
</dbReference>
<feature type="domain" description="RRM" evidence="6">
    <location>
        <begin position="130"/>
        <end position="217"/>
    </location>
</feature>
<dbReference type="GO" id="GO:0006396">
    <property type="term" value="P:RNA processing"/>
    <property type="evidence" value="ECO:0007669"/>
    <property type="project" value="InterPro"/>
</dbReference>
<feature type="compositionally biased region" description="Gly residues" evidence="5">
    <location>
        <begin position="406"/>
        <end position="418"/>
    </location>
</feature>
<dbReference type="SMART" id="SM00715">
    <property type="entry name" value="LA"/>
    <property type="match status" value="1"/>
</dbReference>
<dbReference type="GO" id="GO:0003729">
    <property type="term" value="F:mRNA binding"/>
    <property type="evidence" value="ECO:0007669"/>
    <property type="project" value="TreeGrafter"/>
</dbReference>
<dbReference type="PANTHER" id="PTHR22792:SF140">
    <property type="entry name" value="ACHILLES, ISOFORM A"/>
    <property type="match status" value="1"/>
</dbReference>
<dbReference type="Gene3D" id="1.10.10.10">
    <property type="entry name" value="Winged helix-like DNA-binding domain superfamily/Winged helix DNA-binding domain"/>
    <property type="match status" value="1"/>
</dbReference>
<keyword evidence="2 4" id="KW-0694">RNA-binding</keyword>
<feature type="compositionally biased region" description="Basic and acidic residues" evidence="5">
    <location>
        <begin position="474"/>
        <end position="484"/>
    </location>
</feature>
<feature type="compositionally biased region" description="Gly residues" evidence="5">
    <location>
        <begin position="434"/>
        <end position="452"/>
    </location>
</feature>
<dbReference type="CDD" id="cd08029">
    <property type="entry name" value="LA_like_fungal"/>
    <property type="match status" value="1"/>
</dbReference>
<dbReference type="CDD" id="cd12291">
    <property type="entry name" value="RRM1_La"/>
    <property type="match status" value="1"/>
</dbReference>
<organism evidence="9 10">
    <name type="scientific">Lentinula lateritia</name>
    <dbReference type="NCBI Taxonomy" id="40482"/>
    <lineage>
        <taxon>Eukaryota</taxon>
        <taxon>Fungi</taxon>
        <taxon>Dikarya</taxon>
        <taxon>Basidiomycota</taxon>
        <taxon>Agaricomycotina</taxon>
        <taxon>Agaricomycetes</taxon>
        <taxon>Agaricomycetidae</taxon>
        <taxon>Agaricales</taxon>
        <taxon>Marasmiineae</taxon>
        <taxon>Omphalotaceae</taxon>
        <taxon>Lentinula</taxon>
    </lineage>
</organism>
<dbReference type="InterPro" id="IPR035979">
    <property type="entry name" value="RBD_domain_sf"/>
</dbReference>
<dbReference type="PROSITE" id="PS51939">
    <property type="entry name" value="XRRM"/>
    <property type="match status" value="1"/>
</dbReference>
<feature type="compositionally biased region" description="Basic and acidic residues" evidence="5">
    <location>
        <begin position="423"/>
        <end position="433"/>
    </location>
</feature>
<evidence type="ECO:0000256" key="1">
    <source>
        <dbReference type="ARBA" id="ARBA00004123"/>
    </source>
</evidence>
<dbReference type="Gene3D" id="3.30.70.330">
    <property type="match status" value="2"/>
</dbReference>
<dbReference type="PANTHER" id="PTHR22792">
    <property type="entry name" value="LUPUS LA PROTEIN-RELATED"/>
    <property type="match status" value="1"/>
</dbReference>
<dbReference type="GO" id="GO:0005634">
    <property type="term" value="C:nucleus"/>
    <property type="evidence" value="ECO:0007669"/>
    <property type="project" value="UniProtKB-SubCell"/>
</dbReference>
<feature type="compositionally biased region" description="Polar residues" evidence="5">
    <location>
        <begin position="461"/>
        <end position="473"/>
    </location>
</feature>
<evidence type="ECO:0000313" key="10">
    <source>
        <dbReference type="Proteomes" id="UP001150238"/>
    </source>
</evidence>
<dbReference type="InterPro" id="IPR000504">
    <property type="entry name" value="RRM_dom"/>
</dbReference>
<feature type="compositionally biased region" description="Low complexity" evidence="5">
    <location>
        <begin position="381"/>
        <end position="390"/>
    </location>
</feature>
<evidence type="ECO:0000256" key="5">
    <source>
        <dbReference type="SAM" id="MobiDB-lite"/>
    </source>
</evidence>
<proteinExistence type="predicted"/>
<sequence>MSAVVEENVVVENGATVETPAAKISDVVMGDDAESARKARARRQVEFYFADSNLPYDKFMWQLHTKTPGHWVPISAVASFKRMRQYSSGENGVQWVADVLKSSEYLEVDESGENVRRRTEVQEPKGQFERSVYAKGFGTDESKDLQLRLEELFQGYGSTNEVRMRRSEDKSFKGSVFVEFTEPAGAEALLKAEPKPKWDGEDLLIMSKEAYCEMKIKEKGLTGRNAERKRDTMNKRNFNAFTIPISQGGLMKYKAVEDGKPKREIWLEFMGKKLLIERDEDGNGRVKEEEVPFLKGSTLKFEGVGENFSWNDIKLPLKDLFEGRAPFIDYTRGKNDGFVGFHKELSDEDILNVKKTIRTINGNEITWSQIDEEEEKSFQIRRAQSSARAALRNDDENSSTSRPQRGGRGGSRGGASRGRGGRGGRDGGRESRGGRGGRGSRGGRGGGRGGGGGKHDRENGKTNGDATPATNGDSKSDADNAAGEKRKRAVEPDGGPDVGIRGVAGPPVLQTAKKVRTETGEAATAAAS</sequence>
<comment type="caution">
    <text evidence="9">The sequence shown here is derived from an EMBL/GenBank/DDBJ whole genome shotgun (WGS) entry which is preliminary data.</text>
</comment>
<dbReference type="AlphaFoldDB" id="A0A9W9AYC5"/>
<evidence type="ECO:0000256" key="3">
    <source>
        <dbReference type="ARBA" id="ARBA00023242"/>
    </source>
</evidence>
<dbReference type="InterPro" id="IPR012677">
    <property type="entry name" value="Nucleotide-bd_a/b_plait_sf"/>
</dbReference>
<dbReference type="InterPro" id="IPR036390">
    <property type="entry name" value="WH_DNA-bd_sf"/>
</dbReference>
<evidence type="ECO:0000256" key="2">
    <source>
        <dbReference type="ARBA" id="ARBA00022884"/>
    </source>
</evidence>
<evidence type="ECO:0000259" key="8">
    <source>
        <dbReference type="PROSITE" id="PS51939"/>
    </source>
</evidence>
<evidence type="ECO:0000256" key="4">
    <source>
        <dbReference type="PROSITE-ProRule" id="PRU00332"/>
    </source>
</evidence>
<evidence type="ECO:0008006" key="11">
    <source>
        <dbReference type="Google" id="ProtNLM"/>
    </source>
</evidence>
<evidence type="ECO:0000259" key="6">
    <source>
        <dbReference type="PROSITE" id="PS50102"/>
    </source>
</evidence>
<name>A0A9W9AYC5_9AGAR</name>
<dbReference type="InterPro" id="IPR014886">
    <property type="entry name" value="La_xRRM"/>
</dbReference>
<feature type="domain" description="HTH La-type RNA-binding" evidence="7">
    <location>
        <begin position="31"/>
        <end position="125"/>
    </location>
</feature>
<dbReference type="InterPro" id="IPR036388">
    <property type="entry name" value="WH-like_DNA-bd_sf"/>
</dbReference>
<comment type="subcellular location">
    <subcellularLocation>
        <location evidence="1">Nucleus</location>
    </subcellularLocation>
</comment>
<dbReference type="SUPFAM" id="SSF46785">
    <property type="entry name" value="Winged helix' DNA-binding domain"/>
    <property type="match status" value="1"/>
</dbReference>
<reference evidence="9" key="2">
    <citation type="journal article" date="2023" name="Proc. Natl. Acad. Sci. U.S.A.">
        <title>A global phylogenomic analysis of the shiitake genus Lentinula.</title>
        <authorList>
            <person name="Sierra-Patev S."/>
            <person name="Min B."/>
            <person name="Naranjo-Ortiz M."/>
            <person name="Looney B."/>
            <person name="Konkel Z."/>
            <person name="Slot J.C."/>
            <person name="Sakamoto Y."/>
            <person name="Steenwyk J.L."/>
            <person name="Rokas A."/>
            <person name="Carro J."/>
            <person name="Camarero S."/>
            <person name="Ferreira P."/>
            <person name="Molpeceres G."/>
            <person name="Ruiz-Duenas F.J."/>
            <person name="Serrano A."/>
            <person name="Henrissat B."/>
            <person name="Drula E."/>
            <person name="Hughes K.W."/>
            <person name="Mata J.L."/>
            <person name="Ishikawa N.K."/>
            <person name="Vargas-Isla R."/>
            <person name="Ushijima S."/>
            <person name="Smith C.A."/>
            <person name="Donoghue J."/>
            <person name="Ahrendt S."/>
            <person name="Andreopoulos W."/>
            <person name="He G."/>
            <person name="LaButti K."/>
            <person name="Lipzen A."/>
            <person name="Ng V."/>
            <person name="Riley R."/>
            <person name="Sandor L."/>
            <person name="Barry K."/>
            <person name="Martinez A.T."/>
            <person name="Xiao Y."/>
            <person name="Gibbons J.G."/>
            <person name="Terashima K."/>
            <person name="Grigoriev I.V."/>
            <person name="Hibbett D."/>
        </authorList>
    </citation>
    <scope>NUCLEOTIDE SEQUENCE</scope>
    <source>
        <strain evidence="9">Sp2 HRB7682 ss15</strain>
    </source>
</reference>
<dbReference type="InterPro" id="IPR002344">
    <property type="entry name" value="Lupus_La"/>
</dbReference>
<dbReference type="EMBL" id="JANVFS010000003">
    <property type="protein sequence ID" value="KAJ4493455.1"/>
    <property type="molecule type" value="Genomic_DNA"/>
</dbReference>
<reference evidence="9" key="1">
    <citation type="submission" date="2022-08" db="EMBL/GenBank/DDBJ databases">
        <authorList>
            <consortium name="DOE Joint Genome Institute"/>
            <person name="Min B."/>
            <person name="Riley R."/>
            <person name="Sierra-Patev S."/>
            <person name="Naranjo-Ortiz M."/>
            <person name="Looney B."/>
            <person name="Konkel Z."/>
            <person name="Slot J.C."/>
            <person name="Sakamoto Y."/>
            <person name="Steenwyk J.L."/>
            <person name="Rokas A."/>
            <person name="Carro J."/>
            <person name="Camarero S."/>
            <person name="Ferreira P."/>
            <person name="Molpeceres G."/>
            <person name="Ruiz-Duenas F.J."/>
            <person name="Serrano A."/>
            <person name="Henrissat B."/>
            <person name="Drula E."/>
            <person name="Hughes K.W."/>
            <person name="Mata J.L."/>
            <person name="Ishikawa N.K."/>
            <person name="Vargas-Isla R."/>
            <person name="Ushijima S."/>
            <person name="Smith C.A."/>
            <person name="Ahrendt S."/>
            <person name="Andreopoulos W."/>
            <person name="He G."/>
            <person name="Labutti K."/>
            <person name="Lipzen A."/>
            <person name="Ng V."/>
            <person name="Sandor L."/>
            <person name="Barry K."/>
            <person name="Martinez A.T."/>
            <person name="Xiao Y."/>
            <person name="Gibbons J.G."/>
            <person name="Terashima K."/>
            <person name="Hibbett D.S."/>
            <person name="Grigoriev I.V."/>
        </authorList>
    </citation>
    <scope>NUCLEOTIDE SEQUENCE</scope>
    <source>
        <strain evidence="9">Sp2 HRB7682 ss15</strain>
    </source>
</reference>
<protein>
    <recommendedName>
        <fullName evidence="11">HTH La-type RNA-binding domain-containing protein</fullName>
    </recommendedName>
</protein>
<dbReference type="PROSITE" id="PS50102">
    <property type="entry name" value="RRM"/>
    <property type="match status" value="1"/>
</dbReference>
<dbReference type="PRINTS" id="PR00302">
    <property type="entry name" value="LUPUSLA"/>
</dbReference>
<dbReference type="SUPFAM" id="SSF54928">
    <property type="entry name" value="RNA-binding domain, RBD"/>
    <property type="match status" value="1"/>
</dbReference>
<dbReference type="PROSITE" id="PS50961">
    <property type="entry name" value="HTH_LA"/>
    <property type="match status" value="1"/>
</dbReference>
<keyword evidence="3" id="KW-0539">Nucleus</keyword>
<dbReference type="Proteomes" id="UP001150238">
    <property type="component" value="Unassembled WGS sequence"/>
</dbReference>
<accession>A0A9W9AYC5</accession>